<protein>
    <submittedName>
        <fullName evidence="9">Iron complex transport system permease protein</fullName>
    </submittedName>
</protein>
<feature type="transmembrane region" description="Helical" evidence="8">
    <location>
        <begin position="77"/>
        <end position="98"/>
    </location>
</feature>
<keyword evidence="6 8" id="KW-1133">Transmembrane helix</keyword>
<feature type="transmembrane region" description="Helical" evidence="8">
    <location>
        <begin position="317"/>
        <end position="338"/>
    </location>
</feature>
<dbReference type="CDD" id="cd06550">
    <property type="entry name" value="TM_ABC_iron-siderophores_like"/>
    <property type="match status" value="1"/>
</dbReference>
<feature type="transmembrane region" description="Helical" evidence="8">
    <location>
        <begin position="107"/>
        <end position="125"/>
    </location>
</feature>
<comment type="similarity">
    <text evidence="2">Belongs to the binding-protein-dependent transport system permease family. FecCD subfamily.</text>
</comment>
<gene>
    <name evidence="9" type="ORF">ABIE21_000581</name>
</gene>
<dbReference type="PANTHER" id="PTHR30472">
    <property type="entry name" value="FERRIC ENTEROBACTIN TRANSPORT SYSTEM PERMEASE PROTEIN"/>
    <property type="match status" value="1"/>
</dbReference>
<dbReference type="InterPro" id="IPR000522">
    <property type="entry name" value="ABC_transptr_permease_BtuC"/>
</dbReference>
<evidence type="ECO:0000256" key="8">
    <source>
        <dbReference type="SAM" id="Phobius"/>
    </source>
</evidence>
<keyword evidence="7 8" id="KW-0472">Membrane</keyword>
<dbReference type="Pfam" id="PF01032">
    <property type="entry name" value="FecCD"/>
    <property type="match status" value="1"/>
</dbReference>
<evidence type="ECO:0000256" key="5">
    <source>
        <dbReference type="ARBA" id="ARBA00022692"/>
    </source>
</evidence>
<accession>A0ABV2QJ65</accession>
<evidence type="ECO:0000256" key="4">
    <source>
        <dbReference type="ARBA" id="ARBA00022475"/>
    </source>
</evidence>
<feature type="transmembrane region" description="Helical" evidence="8">
    <location>
        <begin position="22"/>
        <end position="48"/>
    </location>
</feature>
<dbReference type="Proteomes" id="UP001549257">
    <property type="component" value="Unassembled WGS sequence"/>
</dbReference>
<evidence type="ECO:0000313" key="9">
    <source>
        <dbReference type="EMBL" id="MET4581091.1"/>
    </source>
</evidence>
<keyword evidence="3" id="KW-0813">Transport</keyword>
<comment type="subcellular location">
    <subcellularLocation>
        <location evidence="1">Cell membrane</location>
        <topology evidence="1">Multi-pass membrane protein</topology>
    </subcellularLocation>
</comment>
<organism evidence="9 10">
    <name type="scientific">Conyzicola nivalis</name>
    <dbReference type="NCBI Taxonomy" id="1477021"/>
    <lineage>
        <taxon>Bacteria</taxon>
        <taxon>Bacillati</taxon>
        <taxon>Actinomycetota</taxon>
        <taxon>Actinomycetes</taxon>
        <taxon>Micrococcales</taxon>
        <taxon>Microbacteriaceae</taxon>
        <taxon>Conyzicola</taxon>
    </lineage>
</organism>
<feature type="transmembrane region" description="Helical" evidence="8">
    <location>
        <begin position="250"/>
        <end position="278"/>
    </location>
</feature>
<evidence type="ECO:0000256" key="1">
    <source>
        <dbReference type="ARBA" id="ARBA00004651"/>
    </source>
</evidence>
<proteinExistence type="inferred from homology"/>
<comment type="caution">
    <text evidence="9">The sequence shown here is derived from an EMBL/GenBank/DDBJ whole genome shotgun (WGS) entry which is preliminary data.</text>
</comment>
<dbReference type="InterPro" id="IPR037294">
    <property type="entry name" value="ABC_BtuC-like"/>
</dbReference>
<keyword evidence="10" id="KW-1185">Reference proteome</keyword>
<evidence type="ECO:0000256" key="6">
    <source>
        <dbReference type="ARBA" id="ARBA00022989"/>
    </source>
</evidence>
<keyword evidence="5 8" id="KW-0812">Transmembrane</keyword>
<dbReference type="EMBL" id="JBEPSJ010000001">
    <property type="protein sequence ID" value="MET4581091.1"/>
    <property type="molecule type" value="Genomic_DNA"/>
</dbReference>
<sequence>MSAVETSVAAVRHSRARRSRRYVVVVSVLAAVVLVIAAVSLCVGAYSLSVPDVIRTLLGGGEGRESFVVLQLRAPRLVLGMLAAVCFAVAGALFQTLLRNPLASPDIIGVSGGASFAAVFAILVLGLGGLAVSLFAFAGALVVAAAIYLLAARGGLNGYRFVLIGIGMAFIVNASLNFMITRAEVRDAQEALVWLVGSLGSARWPEIALLALCAAVLLPLVAATVPRLRMLQLGDETAVGLGVNAERVRLVLLILAVALVAVATAAVGPIAFVAFVSAPIARRIVATGGLALLPSALVGIVIVTLSDLVAQHLLGSVTVPVGVITGVIGAPYLLWLLAAPGRNGRGD</sequence>
<keyword evidence="4" id="KW-1003">Cell membrane</keyword>
<feature type="transmembrane region" description="Helical" evidence="8">
    <location>
        <begin position="207"/>
        <end position="225"/>
    </location>
</feature>
<feature type="transmembrane region" description="Helical" evidence="8">
    <location>
        <begin position="284"/>
        <end position="305"/>
    </location>
</feature>
<dbReference type="SUPFAM" id="SSF81345">
    <property type="entry name" value="ABC transporter involved in vitamin B12 uptake, BtuC"/>
    <property type="match status" value="1"/>
</dbReference>
<feature type="transmembrane region" description="Helical" evidence="8">
    <location>
        <begin position="158"/>
        <end position="180"/>
    </location>
</feature>
<dbReference type="PANTHER" id="PTHR30472:SF24">
    <property type="entry name" value="FERRIC ENTEROBACTIN TRANSPORT SYSTEM PERMEASE PROTEIN FEPG"/>
    <property type="match status" value="1"/>
</dbReference>
<reference evidence="9 10" key="1">
    <citation type="submission" date="2024-06" db="EMBL/GenBank/DDBJ databases">
        <title>Sorghum-associated microbial communities from plants grown in Nebraska, USA.</title>
        <authorList>
            <person name="Schachtman D."/>
        </authorList>
    </citation>
    <scope>NUCLEOTIDE SEQUENCE [LARGE SCALE GENOMIC DNA]</scope>
    <source>
        <strain evidence="9 10">2857</strain>
    </source>
</reference>
<name>A0ABV2QJ65_9MICO</name>
<evidence type="ECO:0000256" key="3">
    <source>
        <dbReference type="ARBA" id="ARBA00022448"/>
    </source>
</evidence>
<evidence type="ECO:0000313" key="10">
    <source>
        <dbReference type="Proteomes" id="UP001549257"/>
    </source>
</evidence>
<dbReference type="RefSeq" id="WP_354023282.1">
    <property type="nucleotide sequence ID" value="NZ_JBEPSJ010000001.1"/>
</dbReference>
<feature type="transmembrane region" description="Helical" evidence="8">
    <location>
        <begin position="131"/>
        <end position="151"/>
    </location>
</feature>
<dbReference type="Gene3D" id="1.10.3470.10">
    <property type="entry name" value="ABC transporter involved in vitamin B12 uptake, BtuC"/>
    <property type="match status" value="1"/>
</dbReference>
<evidence type="ECO:0000256" key="2">
    <source>
        <dbReference type="ARBA" id="ARBA00007935"/>
    </source>
</evidence>
<evidence type="ECO:0000256" key="7">
    <source>
        <dbReference type="ARBA" id="ARBA00023136"/>
    </source>
</evidence>